<dbReference type="SUPFAM" id="SSF50475">
    <property type="entry name" value="FMN-binding split barrel"/>
    <property type="match status" value="1"/>
</dbReference>
<dbReference type="EMBL" id="STFG01000004">
    <property type="protein sequence ID" value="THU03641.1"/>
    <property type="molecule type" value="Genomic_DNA"/>
</dbReference>
<reference evidence="3 4" key="1">
    <citation type="journal article" date="2015" name="Antonie Van Leeuwenhoek">
        <title>Lampropedia puyangensis sp. nov., isolated from symptomatic bark of Populus ? euramericana canker and emended description of Lampropedia hyalina (Ehrenberg 1832) Lee et al. 2004.</title>
        <authorList>
            <person name="Li Y."/>
            <person name="Wang T."/>
            <person name="Piao C.G."/>
            <person name="Wang L.F."/>
            <person name="Tian G.Z."/>
            <person name="Zhu T.H."/>
            <person name="Guo M.W."/>
        </authorList>
    </citation>
    <scope>NUCLEOTIDE SEQUENCE [LARGE SCALE GENOMIC DNA]</scope>
    <source>
        <strain evidence="3 4">2-bin</strain>
    </source>
</reference>
<dbReference type="PANTHER" id="PTHR30466:SF1">
    <property type="entry name" value="FMN REDUCTASE (NADH) RUTF"/>
    <property type="match status" value="1"/>
</dbReference>
<dbReference type="InterPro" id="IPR002563">
    <property type="entry name" value="Flavin_Rdtase-like_dom"/>
</dbReference>
<keyword evidence="4" id="KW-1185">Reference proteome</keyword>
<dbReference type="RefSeq" id="WP_136572749.1">
    <property type="nucleotide sequence ID" value="NZ_STFG01000004.1"/>
</dbReference>
<dbReference type="InterPro" id="IPR012349">
    <property type="entry name" value="Split_barrel_FMN-bd"/>
</dbReference>
<dbReference type="OrthoDB" id="8525727at2"/>
<comment type="caution">
    <text evidence="3">The sequence shown here is derived from an EMBL/GenBank/DDBJ whole genome shotgun (WGS) entry which is preliminary data.</text>
</comment>
<evidence type="ECO:0000313" key="3">
    <source>
        <dbReference type="EMBL" id="THU03641.1"/>
    </source>
</evidence>
<evidence type="ECO:0000313" key="4">
    <source>
        <dbReference type="Proteomes" id="UP000308917"/>
    </source>
</evidence>
<proteinExistence type="predicted"/>
<name>A0A4S8F9E0_9BURK</name>
<dbReference type="GO" id="GO:0006208">
    <property type="term" value="P:pyrimidine nucleobase catabolic process"/>
    <property type="evidence" value="ECO:0007669"/>
    <property type="project" value="TreeGrafter"/>
</dbReference>
<gene>
    <name evidence="3" type="ORF">E9531_05460</name>
</gene>
<dbReference type="SMART" id="SM00903">
    <property type="entry name" value="Flavin_Reduct"/>
    <property type="match status" value="1"/>
</dbReference>
<dbReference type="AlphaFoldDB" id="A0A4S8F9E0"/>
<evidence type="ECO:0000259" key="2">
    <source>
        <dbReference type="SMART" id="SM00903"/>
    </source>
</evidence>
<dbReference type="GO" id="GO:0010181">
    <property type="term" value="F:FMN binding"/>
    <property type="evidence" value="ECO:0007669"/>
    <property type="project" value="InterPro"/>
</dbReference>
<dbReference type="PANTHER" id="PTHR30466">
    <property type="entry name" value="FLAVIN REDUCTASE"/>
    <property type="match status" value="1"/>
</dbReference>
<dbReference type="Gene3D" id="2.30.110.10">
    <property type="entry name" value="Electron Transport, Fmn-binding Protein, Chain A"/>
    <property type="match status" value="1"/>
</dbReference>
<accession>A0A4S8F9E0</accession>
<sequence>MTITTHKDLLKSAMRRMPGPISLITTLDAQTQQPMGMAASAVIPVSMDPPSMLISINNTASACGPIAQAGRFCINLLAVDQSDLVAPFADSARRHERFSTNDWSTQDGMPFLPSACAAIFCTVRQTVPFGSHTLFIGEVEAVVGRDGGAAPLGWLEGQFATLEPIPASH</sequence>
<dbReference type="Proteomes" id="UP000308917">
    <property type="component" value="Unassembled WGS sequence"/>
</dbReference>
<dbReference type="Pfam" id="PF01613">
    <property type="entry name" value="Flavin_Reduct"/>
    <property type="match status" value="1"/>
</dbReference>
<dbReference type="GO" id="GO:0042602">
    <property type="term" value="F:riboflavin reductase (NADPH) activity"/>
    <property type="evidence" value="ECO:0007669"/>
    <property type="project" value="TreeGrafter"/>
</dbReference>
<protein>
    <submittedName>
        <fullName evidence="3">Flavin reductase</fullName>
    </submittedName>
</protein>
<dbReference type="InterPro" id="IPR050268">
    <property type="entry name" value="NADH-dep_flavin_reductase"/>
</dbReference>
<feature type="domain" description="Flavin reductase like" evidence="2">
    <location>
        <begin position="14"/>
        <end position="161"/>
    </location>
</feature>
<keyword evidence="1" id="KW-0560">Oxidoreductase</keyword>
<organism evidence="3 4">
    <name type="scientific">Lampropedia puyangensis</name>
    <dbReference type="NCBI Taxonomy" id="1330072"/>
    <lineage>
        <taxon>Bacteria</taxon>
        <taxon>Pseudomonadati</taxon>
        <taxon>Pseudomonadota</taxon>
        <taxon>Betaproteobacteria</taxon>
        <taxon>Burkholderiales</taxon>
        <taxon>Comamonadaceae</taxon>
        <taxon>Lampropedia</taxon>
    </lineage>
</organism>
<evidence type="ECO:0000256" key="1">
    <source>
        <dbReference type="ARBA" id="ARBA00023002"/>
    </source>
</evidence>